<reference evidence="5 7" key="1">
    <citation type="submission" date="2016-09" db="EMBL/GenBank/DDBJ databases">
        <title>genome sequences of unsequenced Mycobacteria.</title>
        <authorList>
            <person name="Greninger A.L."/>
            <person name="Jerome K.R."/>
            <person name="Mcnair B."/>
            <person name="Wallis C."/>
            <person name="Fang F."/>
        </authorList>
    </citation>
    <scope>NUCLEOTIDE SEQUENCE [LARGE SCALE GENOMIC DNA]</scope>
    <source>
        <strain evidence="5 7">BM1</strain>
    </source>
</reference>
<dbReference type="STRING" id="1801.BRW64_02435"/>
<dbReference type="GO" id="GO:0015074">
    <property type="term" value="P:DNA integration"/>
    <property type="evidence" value="ECO:0007669"/>
    <property type="project" value="InterPro"/>
</dbReference>
<reference evidence="6 8" key="2">
    <citation type="submission" date="2017-10" db="EMBL/GenBank/DDBJ databases">
        <title>The new phylogeny of genus Mycobacterium.</title>
        <authorList>
            <person name="Tortoli E."/>
            <person name="Trovato A."/>
            <person name="Cirillo D.M."/>
        </authorList>
    </citation>
    <scope>NUCLEOTIDE SEQUENCE [LARGE SCALE GENOMIC DNA]</scope>
    <source>
        <strain evidence="6 8">IP141170001</strain>
    </source>
</reference>
<gene>
    <name evidence="5" type="ORF">BV510_04520</name>
    <name evidence="6" type="ORF">CRI78_23370</name>
</gene>
<organism evidence="6 8">
    <name type="scientific">Mycolicibacterium diernhoferi</name>
    <dbReference type="NCBI Taxonomy" id="1801"/>
    <lineage>
        <taxon>Bacteria</taxon>
        <taxon>Bacillati</taxon>
        <taxon>Actinomycetota</taxon>
        <taxon>Actinomycetes</taxon>
        <taxon>Mycobacteriales</taxon>
        <taxon>Mycobacteriaceae</taxon>
        <taxon>Mycolicibacterium</taxon>
    </lineage>
</organism>
<dbReference type="Pfam" id="PF00589">
    <property type="entry name" value="Phage_integrase"/>
    <property type="match status" value="1"/>
</dbReference>
<dbReference type="Gene3D" id="1.10.150.130">
    <property type="match status" value="1"/>
</dbReference>
<accession>A0A1Q4HLX7</accession>
<dbReference type="InterPro" id="IPR002104">
    <property type="entry name" value="Integrase_catalytic"/>
</dbReference>
<comment type="caution">
    <text evidence="6">The sequence shown here is derived from an EMBL/GenBank/DDBJ whole genome shotgun (WGS) entry which is preliminary data.</text>
</comment>
<sequence>MAGRPPLRIGQHGRISRTKKANGVWVARCRYRDHDGVTRTVERRGPLDEFDQYGKLAEDALIAALAERQAPGVSDAVGPDTLVMTLVDEHLRRLAEDGRSVATLATYAFTAEKLRKFVGGVRVREATTARLDAALRSMRTAHGATMAKQSKTILRGGLQLAVMASALTANPVRDVNTIRPRAAPKGAAALTAEQVRALLIDVRSSDYCATRDLADPIILLIATGLRRSELLALQWSDFDADAATLSVTGKLVRATGYGLQRVEDTKTAAGLRTVALPKFAVDMLTARHGREYAGEQDMIFPATSGTWRDPNNFGKAWRSVREALGVPGVTSHSFRKTVATLIDDGGLSARIGADQLGHSKVSMTQDRYMARGRVHTEVADLLDRAISDE</sequence>
<dbReference type="OrthoDB" id="4326943at2"/>
<protein>
    <submittedName>
        <fullName evidence="6">Site-specific integrase</fullName>
    </submittedName>
</protein>
<name>A0A1Q4HLX7_9MYCO</name>
<dbReference type="Proteomes" id="UP000220340">
    <property type="component" value="Unassembled WGS sequence"/>
</dbReference>
<dbReference type="InterPro" id="IPR013762">
    <property type="entry name" value="Integrase-like_cat_sf"/>
</dbReference>
<keyword evidence="8" id="KW-1185">Reference proteome</keyword>
<evidence type="ECO:0000259" key="4">
    <source>
        <dbReference type="PROSITE" id="PS51898"/>
    </source>
</evidence>
<evidence type="ECO:0000256" key="2">
    <source>
        <dbReference type="ARBA" id="ARBA00023125"/>
    </source>
</evidence>
<dbReference type="CDD" id="cd01189">
    <property type="entry name" value="INT_ICEBs1_C_like"/>
    <property type="match status" value="1"/>
</dbReference>
<dbReference type="PANTHER" id="PTHR30349">
    <property type="entry name" value="PHAGE INTEGRASE-RELATED"/>
    <property type="match status" value="1"/>
</dbReference>
<comment type="similarity">
    <text evidence="1">Belongs to the 'phage' integrase family.</text>
</comment>
<dbReference type="InterPro" id="IPR011010">
    <property type="entry name" value="DNA_brk_join_enz"/>
</dbReference>
<keyword evidence="2" id="KW-0238">DNA-binding</keyword>
<dbReference type="Gene3D" id="1.10.443.10">
    <property type="entry name" value="Intergrase catalytic core"/>
    <property type="match status" value="1"/>
</dbReference>
<feature type="domain" description="Tyr recombinase" evidence="4">
    <location>
        <begin position="185"/>
        <end position="383"/>
    </location>
</feature>
<keyword evidence="3" id="KW-0233">DNA recombination</keyword>
<evidence type="ECO:0000256" key="1">
    <source>
        <dbReference type="ARBA" id="ARBA00008857"/>
    </source>
</evidence>
<dbReference type="RefSeq" id="WP_073853841.1">
    <property type="nucleotide sequence ID" value="NZ_BAAATC010000018.1"/>
</dbReference>
<dbReference type="InterPro" id="IPR050090">
    <property type="entry name" value="Tyrosine_recombinase_XerCD"/>
</dbReference>
<dbReference type="InterPro" id="IPR010998">
    <property type="entry name" value="Integrase_recombinase_N"/>
</dbReference>
<dbReference type="SUPFAM" id="SSF56349">
    <property type="entry name" value="DNA breaking-rejoining enzymes"/>
    <property type="match status" value="1"/>
</dbReference>
<dbReference type="EMBL" id="MIJD01000027">
    <property type="protein sequence ID" value="OPE55558.1"/>
    <property type="molecule type" value="Genomic_DNA"/>
</dbReference>
<dbReference type="PROSITE" id="PS51898">
    <property type="entry name" value="TYR_RECOMBINASE"/>
    <property type="match status" value="1"/>
</dbReference>
<evidence type="ECO:0000256" key="3">
    <source>
        <dbReference type="ARBA" id="ARBA00023172"/>
    </source>
</evidence>
<evidence type="ECO:0000313" key="8">
    <source>
        <dbReference type="Proteomes" id="UP000220340"/>
    </source>
</evidence>
<dbReference type="Proteomes" id="UP000191039">
    <property type="component" value="Unassembled WGS sequence"/>
</dbReference>
<dbReference type="EMBL" id="PDCR01000037">
    <property type="protein sequence ID" value="PEG52082.1"/>
    <property type="molecule type" value="Genomic_DNA"/>
</dbReference>
<dbReference type="GO" id="GO:0006310">
    <property type="term" value="P:DNA recombination"/>
    <property type="evidence" value="ECO:0007669"/>
    <property type="project" value="UniProtKB-KW"/>
</dbReference>
<dbReference type="AlphaFoldDB" id="A0A1Q4HLX7"/>
<dbReference type="PANTHER" id="PTHR30349:SF64">
    <property type="entry name" value="PROPHAGE INTEGRASE INTD-RELATED"/>
    <property type="match status" value="1"/>
</dbReference>
<evidence type="ECO:0000313" key="7">
    <source>
        <dbReference type="Proteomes" id="UP000191039"/>
    </source>
</evidence>
<evidence type="ECO:0000313" key="5">
    <source>
        <dbReference type="EMBL" id="OPE55558.1"/>
    </source>
</evidence>
<dbReference type="GO" id="GO:0003677">
    <property type="term" value="F:DNA binding"/>
    <property type="evidence" value="ECO:0007669"/>
    <property type="project" value="UniProtKB-KW"/>
</dbReference>
<evidence type="ECO:0000313" key="6">
    <source>
        <dbReference type="EMBL" id="PEG52082.1"/>
    </source>
</evidence>
<proteinExistence type="inferred from homology"/>